<evidence type="ECO:0000313" key="1">
    <source>
        <dbReference type="EMBL" id="GET39982.1"/>
    </source>
</evidence>
<sequence>MKTLKIVNSQKQAIASIGWESPNQLTVEVFDPKSETDLNALLVQAKQRGIPYRQGGQPQANLMVDEQITIGPDHEMFLEALSQAIGQLKFGVQRVFGLIQPN</sequence>
<dbReference type="AlphaFoldDB" id="A0AAV3XHS7"/>
<protein>
    <submittedName>
        <fullName evidence="1">Uncharacterized protein</fullName>
    </submittedName>
</protein>
<reference evidence="1" key="1">
    <citation type="submission" date="2019-10" db="EMBL/GenBank/DDBJ databases">
        <title>Draft genome sequece of Microseira wollei NIES-4236.</title>
        <authorList>
            <person name="Yamaguchi H."/>
            <person name="Suzuki S."/>
            <person name="Kawachi M."/>
        </authorList>
    </citation>
    <scope>NUCLEOTIDE SEQUENCE</scope>
    <source>
        <strain evidence="1">NIES-4236</strain>
    </source>
</reference>
<name>A0AAV3XHS7_9CYAN</name>
<dbReference type="RefSeq" id="WP_226585702.1">
    <property type="nucleotide sequence ID" value="NZ_BLAY01000079.1"/>
</dbReference>
<comment type="caution">
    <text evidence="1">The sequence shown here is derived from an EMBL/GenBank/DDBJ whole genome shotgun (WGS) entry which is preliminary data.</text>
</comment>
<gene>
    <name evidence="1" type="ORF">MiSe_47550</name>
</gene>
<dbReference type="Proteomes" id="UP001050975">
    <property type="component" value="Unassembled WGS sequence"/>
</dbReference>
<dbReference type="EMBL" id="BLAY01000079">
    <property type="protein sequence ID" value="GET39982.1"/>
    <property type="molecule type" value="Genomic_DNA"/>
</dbReference>
<proteinExistence type="predicted"/>
<evidence type="ECO:0000313" key="2">
    <source>
        <dbReference type="Proteomes" id="UP001050975"/>
    </source>
</evidence>
<accession>A0AAV3XHS7</accession>
<organism evidence="1 2">
    <name type="scientific">Microseira wollei NIES-4236</name>
    <dbReference type="NCBI Taxonomy" id="2530354"/>
    <lineage>
        <taxon>Bacteria</taxon>
        <taxon>Bacillati</taxon>
        <taxon>Cyanobacteriota</taxon>
        <taxon>Cyanophyceae</taxon>
        <taxon>Oscillatoriophycideae</taxon>
        <taxon>Aerosakkonematales</taxon>
        <taxon>Aerosakkonemataceae</taxon>
        <taxon>Microseira</taxon>
    </lineage>
</organism>
<keyword evidence="2" id="KW-1185">Reference proteome</keyword>